<evidence type="ECO:0000256" key="4">
    <source>
        <dbReference type="ARBA" id="ARBA00022679"/>
    </source>
</evidence>
<dbReference type="RefSeq" id="XP_046595147.1">
    <property type="nucleotide sequence ID" value="XM_046739191.1"/>
</dbReference>
<evidence type="ECO:0000256" key="6">
    <source>
        <dbReference type="ARBA" id="ARBA00022824"/>
    </source>
</evidence>
<keyword evidence="12" id="KW-1185">Reference proteome</keyword>
<dbReference type="EC" id="2.3.1.-" evidence="11"/>
<evidence type="ECO:0000313" key="12">
    <source>
        <dbReference type="Proteomes" id="UP000829291"/>
    </source>
</evidence>
<dbReference type="PANTHER" id="PTHR12317:SF79">
    <property type="entry name" value="ACYLTRANSFERASE"/>
    <property type="match status" value="1"/>
</dbReference>
<evidence type="ECO:0000256" key="7">
    <source>
        <dbReference type="ARBA" id="ARBA00022989"/>
    </source>
</evidence>
<dbReference type="GeneID" id="107227561"/>
<evidence type="ECO:0000313" key="13">
    <source>
        <dbReference type="RefSeq" id="XP_046595147.1"/>
    </source>
</evidence>
<evidence type="ECO:0000256" key="11">
    <source>
        <dbReference type="RuleBase" id="RU367023"/>
    </source>
</evidence>
<keyword evidence="7 11" id="KW-1133">Transmembrane helix</keyword>
<reference evidence="13" key="1">
    <citation type="submission" date="2025-08" db="UniProtKB">
        <authorList>
            <consortium name="RefSeq"/>
        </authorList>
    </citation>
    <scope>IDENTIFICATION</scope>
    <source>
        <tissue evidence="13">Thorax and Abdomen</tissue>
    </source>
</reference>
<evidence type="ECO:0000256" key="10">
    <source>
        <dbReference type="ARBA" id="ARBA00023315"/>
    </source>
</evidence>
<evidence type="ECO:0000256" key="9">
    <source>
        <dbReference type="ARBA" id="ARBA00023136"/>
    </source>
</evidence>
<organism evidence="12 13">
    <name type="scientific">Neodiprion lecontei</name>
    <name type="common">Redheaded pine sawfly</name>
    <dbReference type="NCBI Taxonomy" id="441921"/>
    <lineage>
        <taxon>Eukaryota</taxon>
        <taxon>Metazoa</taxon>
        <taxon>Ecdysozoa</taxon>
        <taxon>Arthropoda</taxon>
        <taxon>Hexapoda</taxon>
        <taxon>Insecta</taxon>
        <taxon>Pterygota</taxon>
        <taxon>Neoptera</taxon>
        <taxon>Endopterygota</taxon>
        <taxon>Hymenoptera</taxon>
        <taxon>Tenthredinoidea</taxon>
        <taxon>Diprionidae</taxon>
        <taxon>Diprioninae</taxon>
        <taxon>Neodiprion</taxon>
    </lineage>
</organism>
<protein>
    <recommendedName>
        <fullName evidence="11">Acyltransferase</fullName>
        <ecNumber evidence="11">2.3.1.-</ecNumber>
    </recommendedName>
</protein>
<sequence>MLIDVSTRRREIEMELLGVKFAPLNTPLERRLQTLAAAAWIMMLVFGGFTSCVITALLLIYTSVVRYFLLVYLAWVFFIDREACERGGRSDSWILWMRNHAWWHYFCAYFPIKLVKTADLDPSKNYLLCTFPHGVLCTGAFGAFATDVLGFHKLYPGLRVRMLTLGQHFNMPLFREFVYSFGACSASARSIEHLVSVPGGGRATVLAVGGASESLKCKPGTYRVILKRRKGFVRIALKHGAPLVPVFSFGETDLYSQVDNPEGSLLRYLQEMLRKFTGIAPVLPIGRGLFQYSFGIVPRRRPVTVVVGAALNVPKISEPTREQIDEYQKKFIEKLVELFETHKHHYLPNPENTHLIID</sequence>
<keyword evidence="4 11" id="KW-0808">Transferase</keyword>
<evidence type="ECO:0000256" key="2">
    <source>
        <dbReference type="ARBA" id="ARBA00005420"/>
    </source>
</evidence>
<comment type="subcellular location">
    <subcellularLocation>
        <location evidence="1 11">Endoplasmic reticulum membrane</location>
        <topology evidence="1 11">Multi-pass membrane protein</topology>
    </subcellularLocation>
</comment>
<evidence type="ECO:0000256" key="3">
    <source>
        <dbReference type="ARBA" id="ARBA00022516"/>
    </source>
</evidence>
<dbReference type="InterPro" id="IPR007130">
    <property type="entry name" value="DAGAT"/>
</dbReference>
<evidence type="ECO:0000256" key="5">
    <source>
        <dbReference type="ARBA" id="ARBA00022692"/>
    </source>
</evidence>
<keyword evidence="10" id="KW-0012">Acyltransferase</keyword>
<evidence type="ECO:0000256" key="8">
    <source>
        <dbReference type="ARBA" id="ARBA00023098"/>
    </source>
</evidence>
<keyword evidence="3" id="KW-0444">Lipid biosynthesis</keyword>
<name>A0ABM3G4F1_NEOLC</name>
<dbReference type="Pfam" id="PF03982">
    <property type="entry name" value="DAGAT"/>
    <property type="match status" value="1"/>
</dbReference>
<comment type="caution">
    <text evidence="11">Lacks conserved residue(s) required for the propagation of feature annotation.</text>
</comment>
<keyword evidence="8" id="KW-0443">Lipid metabolism</keyword>
<keyword evidence="5 11" id="KW-0812">Transmembrane</keyword>
<dbReference type="SUPFAM" id="SSF69593">
    <property type="entry name" value="Glycerol-3-phosphate (1)-acyltransferase"/>
    <property type="match status" value="1"/>
</dbReference>
<dbReference type="Proteomes" id="UP000829291">
    <property type="component" value="Chromosome 1"/>
</dbReference>
<feature type="transmembrane region" description="Helical" evidence="11">
    <location>
        <begin position="35"/>
        <end position="58"/>
    </location>
</feature>
<accession>A0ABM3G4F1</accession>
<gene>
    <name evidence="13" type="primary">LOC107227561</name>
</gene>
<comment type="similarity">
    <text evidence="2 11">Belongs to the diacylglycerol acyltransferase family.</text>
</comment>
<proteinExistence type="inferred from homology"/>
<dbReference type="PANTHER" id="PTHR12317">
    <property type="entry name" value="DIACYLGLYCEROL O-ACYLTRANSFERASE"/>
    <property type="match status" value="1"/>
</dbReference>
<dbReference type="CDD" id="cd07987">
    <property type="entry name" value="LPLAT_MGAT-like"/>
    <property type="match status" value="1"/>
</dbReference>
<keyword evidence="9 11" id="KW-0472">Membrane</keyword>
<keyword evidence="6 11" id="KW-0256">Endoplasmic reticulum</keyword>
<evidence type="ECO:0000256" key="1">
    <source>
        <dbReference type="ARBA" id="ARBA00004477"/>
    </source>
</evidence>